<protein>
    <submittedName>
        <fullName evidence="1">Uncharacterized protein</fullName>
    </submittedName>
</protein>
<sequence length="339" mass="38269">MAEPQANILPYDHPFDPEHYLLFIDDDDFPPLNFTELPTLLQQNNFTSNPNSMLQSRPVADGDVDPFILDDEIFVDGFQANPSPIRDETNIGSSDFGNPIQLSAWPLQVPPYTCSVEITKFEVHGRLGVITHGVLEKYGVDLTTNQSHEYKMFNFCNESTSRVKQYLEEYCKDRKSNGYVMLQDPLSAFYEAVCVGLDWEYNMDTDDLVANDSADQGLAKKGPLVGGVFERVKFNPVWLSSARLLNNHVGLGLTLASMPHMEGLKNLGDHQMDQPDVEISRARPSNRTTLSMQINSIERKISMKAKFLTSADAEERGRAQSEIDTFRQEIANIYARFDV</sequence>
<evidence type="ECO:0000313" key="2">
    <source>
        <dbReference type="Proteomes" id="UP001055879"/>
    </source>
</evidence>
<gene>
    <name evidence="1" type="ORF">L6452_27166</name>
</gene>
<reference evidence="1 2" key="2">
    <citation type="journal article" date="2022" name="Mol. Ecol. Resour.">
        <title>The genomes of chicory, endive, great burdock and yacon provide insights into Asteraceae paleo-polyploidization history and plant inulin production.</title>
        <authorList>
            <person name="Fan W."/>
            <person name="Wang S."/>
            <person name="Wang H."/>
            <person name="Wang A."/>
            <person name="Jiang F."/>
            <person name="Liu H."/>
            <person name="Zhao H."/>
            <person name="Xu D."/>
            <person name="Zhang Y."/>
        </authorList>
    </citation>
    <scope>NUCLEOTIDE SEQUENCE [LARGE SCALE GENOMIC DNA]</scope>
    <source>
        <strain evidence="2">cv. Niubang</strain>
    </source>
</reference>
<dbReference type="EMBL" id="CM042055">
    <property type="protein sequence ID" value="KAI3701809.1"/>
    <property type="molecule type" value="Genomic_DNA"/>
</dbReference>
<keyword evidence="2" id="KW-1185">Reference proteome</keyword>
<evidence type="ECO:0000313" key="1">
    <source>
        <dbReference type="EMBL" id="KAI3701809.1"/>
    </source>
</evidence>
<reference evidence="2" key="1">
    <citation type="journal article" date="2022" name="Mol. Ecol. Resour.">
        <title>The genomes of chicory, endive, great burdock and yacon provide insights into Asteraceae palaeo-polyploidization history and plant inulin production.</title>
        <authorList>
            <person name="Fan W."/>
            <person name="Wang S."/>
            <person name="Wang H."/>
            <person name="Wang A."/>
            <person name="Jiang F."/>
            <person name="Liu H."/>
            <person name="Zhao H."/>
            <person name="Xu D."/>
            <person name="Zhang Y."/>
        </authorList>
    </citation>
    <scope>NUCLEOTIDE SEQUENCE [LARGE SCALE GENOMIC DNA]</scope>
    <source>
        <strain evidence="2">cv. Niubang</strain>
    </source>
</reference>
<accession>A0ACB8ZVT6</accession>
<comment type="caution">
    <text evidence="1">The sequence shown here is derived from an EMBL/GenBank/DDBJ whole genome shotgun (WGS) entry which is preliminary data.</text>
</comment>
<proteinExistence type="predicted"/>
<organism evidence="1 2">
    <name type="scientific">Arctium lappa</name>
    <name type="common">Greater burdock</name>
    <name type="synonym">Lappa major</name>
    <dbReference type="NCBI Taxonomy" id="4217"/>
    <lineage>
        <taxon>Eukaryota</taxon>
        <taxon>Viridiplantae</taxon>
        <taxon>Streptophyta</taxon>
        <taxon>Embryophyta</taxon>
        <taxon>Tracheophyta</taxon>
        <taxon>Spermatophyta</taxon>
        <taxon>Magnoliopsida</taxon>
        <taxon>eudicotyledons</taxon>
        <taxon>Gunneridae</taxon>
        <taxon>Pentapetalae</taxon>
        <taxon>asterids</taxon>
        <taxon>campanulids</taxon>
        <taxon>Asterales</taxon>
        <taxon>Asteraceae</taxon>
        <taxon>Carduoideae</taxon>
        <taxon>Cardueae</taxon>
        <taxon>Arctiinae</taxon>
        <taxon>Arctium</taxon>
    </lineage>
</organism>
<dbReference type="Proteomes" id="UP001055879">
    <property type="component" value="Linkage Group LG09"/>
</dbReference>
<name>A0ACB8ZVT6_ARCLA</name>